<dbReference type="CDD" id="cd03301">
    <property type="entry name" value="ABC_MalK_N"/>
    <property type="match status" value="1"/>
</dbReference>
<dbReference type="SUPFAM" id="SSF52540">
    <property type="entry name" value="P-loop containing nucleoside triphosphate hydrolases"/>
    <property type="match status" value="1"/>
</dbReference>
<name>A0A6L7G9G5_9RHOB</name>
<dbReference type="InterPro" id="IPR012340">
    <property type="entry name" value="NA-bd_OB-fold"/>
</dbReference>
<sequence length="377" mass="40974">MARSLTLTGLDKSFGATPVLRGIDLSVNPGEFVSLVGMSGCGKSTLLRMIAGLESPDRGRVAIDGQDVTEADPSDRNLAMVFQSYALYPHMSVRQNIATPLRMRQMTLAQRLPLIGRLLTPAALRSEIARAVEDAAETLQITALLDRKPAQLSGGQRQRVALARALVRNPAAFLMDEPLSNLDAKLRAHMREELAALHKRLGATFIYVTHDQIEAMTMSDRIALMSEGRIEQLGTPDELYHSPATLTVARFIGSPTINLLPAEADAEGRVHLFGTDTGLSTPARGPLTLGLRSEDLRIAEQGLPVQVLRCETHGADRYIGARVEGGEDLRLTLRQPTLHPAPAEGQRLHLAMNGEAAHLFDAEGRRASVTRRERVAA</sequence>
<dbReference type="InterPro" id="IPR047641">
    <property type="entry name" value="ABC_transpr_MalK/UgpC-like"/>
</dbReference>
<dbReference type="GO" id="GO:0055052">
    <property type="term" value="C:ATP-binding cassette (ABC) transporter complex, substrate-binding subunit-containing"/>
    <property type="evidence" value="ECO:0007669"/>
    <property type="project" value="TreeGrafter"/>
</dbReference>
<feature type="domain" description="ABC transporter" evidence="5">
    <location>
        <begin position="5"/>
        <end position="252"/>
    </location>
</feature>
<dbReference type="Gene3D" id="2.40.50.140">
    <property type="entry name" value="Nucleic acid-binding proteins"/>
    <property type="match status" value="1"/>
</dbReference>
<comment type="caution">
    <text evidence="6">The sequence shown here is derived from an EMBL/GenBank/DDBJ whole genome shotgun (WGS) entry which is preliminary data.</text>
</comment>
<dbReference type="SMART" id="SM00382">
    <property type="entry name" value="AAA"/>
    <property type="match status" value="1"/>
</dbReference>
<evidence type="ECO:0000313" key="7">
    <source>
        <dbReference type="Proteomes" id="UP000477911"/>
    </source>
</evidence>
<dbReference type="PANTHER" id="PTHR43875:SF3">
    <property type="entry name" value="MALTOSE_MALTODEXTRIN IMPORT ATP-BINDING PROTEIN MALK"/>
    <property type="match status" value="1"/>
</dbReference>
<dbReference type="GO" id="GO:0016887">
    <property type="term" value="F:ATP hydrolysis activity"/>
    <property type="evidence" value="ECO:0007669"/>
    <property type="project" value="InterPro"/>
</dbReference>
<evidence type="ECO:0000256" key="2">
    <source>
        <dbReference type="ARBA" id="ARBA00022448"/>
    </source>
</evidence>
<dbReference type="Gene3D" id="3.40.50.300">
    <property type="entry name" value="P-loop containing nucleotide triphosphate hydrolases"/>
    <property type="match status" value="1"/>
</dbReference>
<dbReference type="Pfam" id="PF08402">
    <property type="entry name" value="TOBE_2"/>
    <property type="match status" value="1"/>
</dbReference>
<dbReference type="InterPro" id="IPR003439">
    <property type="entry name" value="ABC_transporter-like_ATP-bd"/>
</dbReference>
<dbReference type="SUPFAM" id="SSF50331">
    <property type="entry name" value="MOP-like"/>
    <property type="match status" value="1"/>
</dbReference>
<dbReference type="InterPro" id="IPR017871">
    <property type="entry name" value="ABC_transporter-like_CS"/>
</dbReference>
<dbReference type="InterPro" id="IPR003593">
    <property type="entry name" value="AAA+_ATPase"/>
</dbReference>
<evidence type="ECO:0000256" key="1">
    <source>
        <dbReference type="ARBA" id="ARBA00005417"/>
    </source>
</evidence>
<dbReference type="AlphaFoldDB" id="A0A6L7G9G5"/>
<evidence type="ECO:0000313" key="6">
    <source>
        <dbReference type="EMBL" id="MXN20237.1"/>
    </source>
</evidence>
<keyword evidence="4 6" id="KW-0067">ATP-binding</keyword>
<dbReference type="GO" id="GO:0015423">
    <property type="term" value="F:ABC-type maltose transporter activity"/>
    <property type="evidence" value="ECO:0007669"/>
    <property type="project" value="TreeGrafter"/>
</dbReference>
<dbReference type="InterPro" id="IPR008995">
    <property type="entry name" value="Mo/tungstate-bd_C_term_dom"/>
</dbReference>
<dbReference type="InterPro" id="IPR015855">
    <property type="entry name" value="ABC_transpr_MalK-like"/>
</dbReference>
<reference evidence="6 7" key="1">
    <citation type="submission" date="2019-12" db="EMBL/GenBank/DDBJ databases">
        <authorList>
            <person name="Li M."/>
        </authorList>
    </citation>
    <scope>NUCLEOTIDE SEQUENCE [LARGE SCALE GENOMIC DNA]</scope>
    <source>
        <strain evidence="6 7">GBMRC 2024</strain>
    </source>
</reference>
<dbReference type="PROSITE" id="PS00211">
    <property type="entry name" value="ABC_TRANSPORTER_1"/>
    <property type="match status" value="1"/>
</dbReference>
<dbReference type="PROSITE" id="PS50893">
    <property type="entry name" value="ABC_TRANSPORTER_2"/>
    <property type="match status" value="1"/>
</dbReference>
<dbReference type="PANTHER" id="PTHR43875">
    <property type="entry name" value="MALTODEXTRIN IMPORT ATP-BINDING PROTEIN MSMX"/>
    <property type="match status" value="1"/>
</dbReference>
<keyword evidence="3" id="KW-0547">Nucleotide-binding</keyword>
<comment type="similarity">
    <text evidence="1">Belongs to the ABC transporter superfamily.</text>
</comment>
<dbReference type="FunFam" id="3.40.50.300:FF:000042">
    <property type="entry name" value="Maltose/maltodextrin ABC transporter, ATP-binding protein"/>
    <property type="match status" value="1"/>
</dbReference>
<dbReference type="InterPro" id="IPR013611">
    <property type="entry name" value="Transp-assoc_OB_typ2"/>
</dbReference>
<evidence type="ECO:0000256" key="3">
    <source>
        <dbReference type="ARBA" id="ARBA00022741"/>
    </source>
</evidence>
<dbReference type="GO" id="GO:1990060">
    <property type="term" value="C:maltose transport complex"/>
    <property type="evidence" value="ECO:0007669"/>
    <property type="project" value="TreeGrafter"/>
</dbReference>
<gene>
    <name evidence="6" type="ORF">GR170_20565</name>
</gene>
<dbReference type="Proteomes" id="UP000477911">
    <property type="component" value="Unassembled WGS sequence"/>
</dbReference>
<dbReference type="EMBL" id="WUMU01000024">
    <property type="protein sequence ID" value="MXN20237.1"/>
    <property type="molecule type" value="Genomic_DNA"/>
</dbReference>
<dbReference type="InterPro" id="IPR027417">
    <property type="entry name" value="P-loop_NTPase"/>
</dbReference>
<evidence type="ECO:0000256" key="4">
    <source>
        <dbReference type="ARBA" id="ARBA00022840"/>
    </source>
</evidence>
<dbReference type="RefSeq" id="WP_160896359.1">
    <property type="nucleotide sequence ID" value="NZ_WUMU01000024.1"/>
</dbReference>
<accession>A0A6L7G9G5</accession>
<organism evidence="6 7">
    <name type="scientific">Pseudooceanicola albus</name>
    <dbReference type="NCBI Taxonomy" id="2692189"/>
    <lineage>
        <taxon>Bacteria</taxon>
        <taxon>Pseudomonadati</taxon>
        <taxon>Pseudomonadota</taxon>
        <taxon>Alphaproteobacteria</taxon>
        <taxon>Rhodobacterales</taxon>
        <taxon>Paracoccaceae</taxon>
        <taxon>Pseudooceanicola</taxon>
    </lineage>
</organism>
<dbReference type="Gene3D" id="2.40.50.100">
    <property type="match status" value="1"/>
</dbReference>
<evidence type="ECO:0000259" key="5">
    <source>
        <dbReference type="PROSITE" id="PS50893"/>
    </source>
</evidence>
<proteinExistence type="inferred from homology"/>
<keyword evidence="7" id="KW-1185">Reference proteome</keyword>
<keyword evidence="2" id="KW-0813">Transport</keyword>
<protein>
    <submittedName>
        <fullName evidence="6">ATP-binding cassette domain-containing protein</fullName>
    </submittedName>
</protein>
<dbReference type="Pfam" id="PF00005">
    <property type="entry name" value="ABC_tran"/>
    <property type="match status" value="1"/>
</dbReference>
<dbReference type="GO" id="GO:0005524">
    <property type="term" value="F:ATP binding"/>
    <property type="evidence" value="ECO:0007669"/>
    <property type="project" value="UniProtKB-KW"/>
</dbReference>